<accession>A0A8J2ZS62</accession>
<keyword evidence="1" id="KW-0812">Transmembrane</keyword>
<dbReference type="Pfam" id="PF14036">
    <property type="entry name" value="YlaH"/>
    <property type="match status" value="1"/>
</dbReference>
<dbReference type="EMBL" id="BMFV01000001">
    <property type="protein sequence ID" value="GGH74309.1"/>
    <property type="molecule type" value="Genomic_DNA"/>
</dbReference>
<evidence type="ECO:0000256" key="1">
    <source>
        <dbReference type="SAM" id="Phobius"/>
    </source>
</evidence>
<keyword evidence="3" id="KW-1185">Reference proteome</keyword>
<dbReference type="Proteomes" id="UP000656813">
    <property type="component" value="Unassembled WGS sequence"/>
</dbReference>
<proteinExistence type="predicted"/>
<evidence type="ECO:0000313" key="2">
    <source>
        <dbReference type="EMBL" id="GGH74309.1"/>
    </source>
</evidence>
<dbReference type="RefSeq" id="WP_229745339.1">
    <property type="nucleotide sequence ID" value="NZ_BMFV01000001.1"/>
</dbReference>
<feature type="transmembrane region" description="Helical" evidence="1">
    <location>
        <begin position="26"/>
        <end position="45"/>
    </location>
</feature>
<reference evidence="2" key="2">
    <citation type="submission" date="2020-09" db="EMBL/GenBank/DDBJ databases">
        <authorList>
            <person name="Sun Q."/>
            <person name="Zhou Y."/>
        </authorList>
    </citation>
    <scope>NUCLEOTIDE SEQUENCE</scope>
    <source>
        <strain evidence="2">CGMCC 1.12777</strain>
    </source>
</reference>
<organism evidence="2 3">
    <name type="scientific">Pullulanibacillus pueri</name>
    <dbReference type="NCBI Taxonomy" id="1437324"/>
    <lineage>
        <taxon>Bacteria</taxon>
        <taxon>Bacillati</taxon>
        <taxon>Bacillota</taxon>
        <taxon>Bacilli</taxon>
        <taxon>Bacillales</taxon>
        <taxon>Sporolactobacillaceae</taxon>
        <taxon>Pullulanibacillus</taxon>
    </lineage>
</organism>
<gene>
    <name evidence="2" type="ORF">GCM10007096_02400</name>
</gene>
<comment type="caution">
    <text evidence="2">The sequence shown here is derived from an EMBL/GenBank/DDBJ whole genome shotgun (WGS) entry which is preliminary data.</text>
</comment>
<name>A0A8J2ZS62_9BACL</name>
<evidence type="ECO:0008006" key="4">
    <source>
        <dbReference type="Google" id="ProtNLM"/>
    </source>
</evidence>
<keyword evidence="1" id="KW-0472">Membrane</keyword>
<evidence type="ECO:0000313" key="3">
    <source>
        <dbReference type="Proteomes" id="UP000656813"/>
    </source>
</evidence>
<protein>
    <recommendedName>
        <fullName evidence="4">YlaH-like protein</fullName>
    </recommendedName>
</protein>
<dbReference type="AlphaFoldDB" id="A0A8J2ZS62"/>
<reference evidence="2" key="1">
    <citation type="journal article" date="2014" name="Int. J. Syst. Evol. Microbiol.">
        <title>Complete genome sequence of Corynebacterium casei LMG S-19264T (=DSM 44701T), isolated from a smear-ripened cheese.</title>
        <authorList>
            <consortium name="US DOE Joint Genome Institute (JGI-PGF)"/>
            <person name="Walter F."/>
            <person name="Albersmeier A."/>
            <person name="Kalinowski J."/>
            <person name="Ruckert C."/>
        </authorList>
    </citation>
    <scope>NUCLEOTIDE SEQUENCE</scope>
    <source>
        <strain evidence="2">CGMCC 1.12777</strain>
    </source>
</reference>
<sequence>MGSAEGSVKLSGYAQFLFDHSWTSHYAMFYLYLTIVFLSIIVYKLGFAKKLPMIKSIIIYFMLLIGCLILAVLSLQLPIVGALFIAAIVLVIYKLRLKSTKKKEQSSKGA</sequence>
<feature type="transmembrane region" description="Helical" evidence="1">
    <location>
        <begin position="57"/>
        <end position="73"/>
    </location>
</feature>
<feature type="transmembrane region" description="Helical" evidence="1">
    <location>
        <begin position="79"/>
        <end position="97"/>
    </location>
</feature>
<dbReference type="InterPro" id="IPR025620">
    <property type="entry name" value="YlaH"/>
</dbReference>
<keyword evidence="1" id="KW-1133">Transmembrane helix</keyword>